<dbReference type="STRING" id="214095.RU97_GL001410"/>
<organism evidence="1 2">
    <name type="scientific">Enterococcus canis</name>
    <dbReference type="NCBI Taxonomy" id="214095"/>
    <lineage>
        <taxon>Bacteria</taxon>
        <taxon>Bacillati</taxon>
        <taxon>Bacillota</taxon>
        <taxon>Bacilli</taxon>
        <taxon>Lactobacillales</taxon>
        <taxon>Enterococcaceae</taxon>
        <taxon>Enterococcus</taxon>
    </lineage>
</organism>
<comment type="caution">
    <text evidence="1">The sequence shown here is derived from an EMBL/GenBank/DDBJ whole genome shotgun (WGS) entry which is preliminary data.</text>
</comment>
<dbReference type="AlphaFoldDB" id="A0A1L8RGG7"/>
<evidence type="ECO:0000313" key="1">
    <source>
        <dbReference type="EMBL" id="OJG18792.1"/>
    </source>
</evidence>
<evidence type="ECO:0000313" key="2">
    <source>
        <dbReference type="Proteomes" id="UP000181884"/>
    </source>
</evidence>
<dbReference type="EMBL" id="JXKH01000003">
    <property type="protein sequence ID" value="OJG18792.1"/>
    <property type="molecule type" value="Genomic_DNA"/>
</dbReference>
<proteinExistence type="predicted"/>
<gene>
    <name evidence="1" type="ORF">RU97_GL001410</name>
</gene>
<name>A0A1L8RGG7_9ENTE</name>
<protein>
    <submittedName>
        <fullName evidence="1">Uncharacterized protein</fullName>
    </submittedName>
</protein>
<reference evidence="1 2" key="1">
    <citation type="submission" date="2014-12" db="EMBL/GenBank/DDBJ databases">
        <title>Draft genome sequences of 29 type strains of Enterococci.</title>
        <authorList>
            <person name="Zhong Z."/>
            <person name="Sun Z."/>
            <person name="Liu W."/>
            <person name="Zhang W."/>
            <person name="Zhang H."/>
        </authorList>
    </citation>
    <scope>NUCLEOTIDE SEQUENCE [LARGE SCALE GENOMIC DNA]</scope>
    <source>
        <strain evidence="1 2">DSM 17029</strain>
    </source>
</reference>
<sequence>MTIITGIIISLLVGSVFLLTKNHERKVRLELSRTLYEEAQRLARKEPLQSTRQTGFLKDIRVTFNKGSLQATWQEQKVRVDSEK</sequence>
<accession>A0A1L8RGG7</accession>
<keyword evidence="2" id="KW-1185">Reference proteome</keyword>
<dbReference type="Proteomes" id="UP000181884">
    <property type="component" value="Unassembled WGS sequence"/>
</dbReference>